<dbReference type="RefSeq" id="WP_066594189.1">
    <property type="nucleotide sequence ID" value="NZ_CAJTBZ010000030.1"/>
</dbReference>
<evidence type="ECO:0000259" key="5">
    <source>
        <dbReference type="Pfam" id="PF03668"/>
    </source>
</evidence>
<keyword evidence="8" id="KW-1185">Reference proteome</keyword>
<dbReference type="InterPro" id="IPR005337">
    <property type="entry name" value="RapZ-like"/>
</dbReference>
<keyword evidence="2 4" id="KW-0067">ATP-binding</keyword>
<dbReference type="GeneID" id="78362137"/>
<gene>
    <name evidence="7" type="ORF">ADH67_12580</name>
</gene>
<dbReference type="InterPro" id="IPR053930">
    <property type="entry name" value="RapZ-like_N"/>
</dbReference>
<dbReference type="AlphaFoldDB" id="A0A227KAM1"/>
<dbReference type="Pfam" id="PF03668">
    <property type="entry name" value="RapZ-like_N"/>
    <property type="match status" value="1"/>
</dbReference>
<dbReference type="InterPro" id="IPR027417">
    <property type="entry name" value="P-loop_NTPase"/>
</dbReference>
<evidence type="ECO:0000313" key="8">
    <source>
        <dbReference type="Proteomes" id="UP000214610"/>
    </source>
</evidence>
<dbReference type="PANTHER" id="PTHR30448">
    <property type="entry name" value="RNASE ADAPTER PROTEIN RAPZ"/>
    <property type="match status" value="1"/>
</dbReference>
<dbReference type="GO" id="GO:0005524">
    <property type="term" value="F:ATP binding"/>
    <property type="evidence" value="ECO:0007669"/>
    <property type="project" value="UniProtKB-UniRule"/>
</dbReference>
<organism evidence="7 8">
    <name type="scientific">Turicimonas muris</name>
    <dbReference type="NCBI Taxonomy" id="1796652"/>
    <lineage>
        <taxon>Bacteria</taxon>
        <taxon>Pseudomonadati</taxon>
        <taxon>Pseudomonadota</taxon>
        <taxon>Betaproteobacteria</taxon>
        <taxon>Burkholderiales</taxon>
        <taxon>Sutterellaceae</taxon>
        <taxon>Turicimonas</taxon>
    </lineage>
</organism>
<feature type="binding site" evidence="4">
    <location>
        <begin position="57"/>
        <end position="60"/>
    </location>
    <ligand>
        <name>GTP</name>
        <dbReference type="ChEBI" id="CHEBI:37565"/>
    </ligand>
</feature>
<keyword evidence="3 4" id="KW-0342">GTP-binding</keyword>
<evidence type="ECO:0000313" key="7">
    <source>
        <dbReference type="EMBL" id="OXE44298.1"/>
    </source>
</evidence>
<keyword evidence="1 4" id="KW-0547">Nucleotide-binding</keyword>
<dbReference type="Proteomes" id="UP000214610">
    <property type="component" value="Unassembled WGS sequence"/>
</dbReference>
<dbReference type="PIRSF" id="PIRSF005052">
    <property type="entry name" value="P-loopkin"/>
    <property type="match status" value="1"/>
</dbReference>
<feature type="domain" description="RapZ C-terminal" evidence="6">
    <location>
        <begin position="164"/>
        <end position="282"/>
    </location>
</feature>
<feature type="binding site" evidence="4">
    <location>
        <begin position="8"/>
        <end position="15"/>
    </location>
    <ligand>
        <name>ATP</name>
        <dbReference type="ChEBI" id="CHEBI:30616"/>
    </ligand>
</feature>
<evidence type="ECO:0000256" key="4">
    <source>
        <dbReference type="HAMAP-Rule" id="MF_00636"/>
    </source>
</evidence>
<feature type="domain" description="RapZ-like N-terminal" evidence="5">
    <location>
        <begin position="1"/>
        <end position="155"/>
    </location>
</feature>
<dbReference type="GO" id="GO:0005525">
    <property type="term" value="F:GTP binding"/>
    <property type="evidence" value="ECO:0007669"/>
    <property type="project" value="UniProtKB-UniRule"/>
</dbReference>
<dbReference type="HAMAP" id="MF_00636">
    <property type="entry name" value="RapZ_like"/>
    <property type="match status" value="1"/>
</dbReference>
<evidence type="ECO:0000256" key="1">
    <source>
        <dbReference type="ARBA" id="ARBA00022741"/>
    </source>
</evidence>
<evidence type="ECO:0000256" key="3">
    <source>
        <dbReference type="ARBA" id="ARBA00023134"/>
    </source>
</evidence>
<evidence type="ECO:0000256" key="2">
    <source>
        <dbReference type="ARBA" id="ARBA00022840"/>
    </source>
</evidence>
<dbReference type="NCBIfam" id="NF003828">
    <property type="entry name" value="PRK05416.1"/>
    <property type="match status" value="1"/>
</dbReference>
<dbReference type="InterPro" id="IPR053931">
    <property type="entry name" value="RapZ_C"/>
</dbReference>
<reference evidence="8" key="1">
    <citation type="submission" date="2017-05" db="EMBL/GenBank/DDBJ databases">
        <title>Improved OligoMM genomes.</title>
        <authorList>
            <person name="Garzetti D."/>
        </authorList>
    </citation>
    <scope>NUCLEOTIDE SEQUENCE [LARGE SCALE GENOMIC DNA]</scope>
    <source>
        <strain evidence="8">YL45</strain>
    </source>
</reference>
<dbReference type="Pfam" id="PF22740">
    <property type="entry name" value="PapZ_C"/>
    <property type="match status" value="1"/>
</dbReference>
<name>A0A227KAM1_9BURK</name>
<sequence length="287" mass="32690">MQLIVVTGLSGSGKSIALNQLEDSGFYCIDNLPAPFLEQVVTHLQAIGRDRIAVALDSRSDLSMEDLQKCFTTLAQRGVDMRALCLTASNDALVQRYSETRRQHPLSQKPDSAPGTLVEAIEKEREMLDPFLPFCHLIDTTGLLPNTLRYWVRKFADAKEDSLILTFESFGFKRGIPLASDLVFDVRCLPNPYWEEELRPYTGKDKPIIEYLQKYPDVEEMVNDIDAFVTKWLPKYRAQNRHYLTVSIGCTGGQHRSVYIAETLAKRFKERYDGIVLRHRTLDALGK</sequence>
<dbReference type="PANTHER" id="PTHR30448:SF0">
    <property type="entry name" value="RNASE ADAPTER PROTEIN RAPZ"/>
    <property type="match status" value="1"/>
</dbReference>
<comment type="caution">
    <text evidence="7">The sequence shown here is derived from an EMBL/GenBank/DDBJ whole genome shotgun (WGS) entry which is preliminary data.</text>
</comment>
<evidence type="ECO:0000259" key="6">
    <source>
        <dbReference type="Pfam" id="PF22740"/>
    </source>
</evidence>
<proteinExistence type="inferred from homology"/>
<accession>A0A227KAM1</accession>
<dbReference type="EMBL" id="NHMP01000014">
    <property type="protein sequence ID" value="OXE44298.1"/>
    <property type="molecule type" value="Genomic_DNA"/>
</dbReference>
<dbReference type="SUPFAM" id="SSF52540">
    <property type="entry name" value="P-loop containing nucleoside triphosphate hydrolases"/>
    <property type="match status" value="1"/>
</dbReference>
<protein>
    <submittedName>
        <fullName evidence="7">RNase adaptor protein RapZ</fullName>
    </submittedName>
</protein>